<feature type="region of interest" description="Disordered" evidence="2">
    <location>
        <begin position="1"/>
        <end position="27"/>
    </location>
</feature>
<keyword evidence="1" id="KW-0175">Coiled coil</keyword>
<accession>A0AAN8SAI6</accession>
<feature type="region of interest" description="Disordered" evidence="2">
    <location>
        <begin position="149"/>
        <end position="177"/>
    </location>
</feature>
<organism evidence="3 4">
    <name type="scientific">Polyplax serrata</name>
    <name type="common">Common mouse louse</name>
    <dbReference type="NCBI Taxonomy" id="468196"/>
    <lineage>
        <taxon>Eukaryota</taxon>
        <taxon>Metazoa</taxon>
        <taxon>Ecdysozoa</taxon>
        <taxon>Arthropoda</taxon>
        <taxon>Hexapoda</taxon>
        <taxon>Insecta</taxon>
        <taxon>Pterygota</taxon>
        <taxon>Neoptera</taxon>
        <taxon>Paraneoptera</taxon>
        <taxon>Psocodea</taxon>
        <taxon>Troctomorpha</taxon>
        <taxon>Phthiraptera</taxon>
        <taxon>Anoplura</taxon>
        <taxon>Polyplacidae</taxon>
        <taxon>Polyplax</taxon>
    </lineage>
</organism>
<sequence length="268" mass="30544">MDRQINGFSIEPLPKEGVAKKGPGVKLPDDEGELWEMKLAIDDEINDLLAVLTVAEKNVSRLEKFVTRMEQLAEDVEKKVKKLEGENPKDENEILKNKATLTNMKTMIAESRKNINVYTENIKQINEKIKEKEDLEALIDQKLKELGSVGKDDKKNSTQTGGGGSNKDPSKNNETDDETFKLHTKWIELLQNNVATFTKLLFGINNQIMDANEELLMNSDMLKSQTKALKEILRSDQEHSNKRCPFIKDIGFIKNKFNLNGRRHQFNG</sequence>
<dbReference type="Proteomes" id="UP001372834">
    <property type="component" value="Unassembled WGS sequence"/>
</dbReference>
<protein>
    <submittedName>
        <fullName evidence="3">Uncharacterized protein</fullName>
    </submittedName>
</protein>
<dbReference type="AlphaFoldDB" id="A0AAN8SAI6"/>
<name>A0AAN8SAI6_POLSC</name>
<evidence type="ECO:0000256" key="1">
    <source>
        <dbReference type="SAM" id="Coils"/>
    </source>
</evidence>
<feature type="compositionally biased region" description="Basic and acidic residues" evidence="2">
    <location>
        <begin position="168"/>
        <end position="177"/>
    </location>
</feature>
<feature type="coiled-coil region" evidence="1">
    <location>
        <begin position="59"/>
        <end position="145"/>
    </location>
</feature>
<dbReference type="EMBL" id="JAWJWE010000002">
    <property type="protein sequence ID" value="KAK6642500.1"/>
    <property type="molecule type" value="Genomic_DNA"/>
</dbReference>
<comment type="caution">
    <text evidence="3">The sequence shown here is derived from an EMBL/GenBank/DDBJ whole genome shotgun (WGS) entry which is preliminary data.</text>
</comment>
<gene>
    <name evidence="3" type="ORF">RUM43_004002</name>
</gene>
<evidence type="ECO:0000313" key="3">
    <source>
        <dbReference type="EMBL" id="KAK6642500.1"/>
    </source>
</evidence>
<evidence type="ECO:0000256" key="2">
    <source>
        <dbReference type="SAM" id="MobiDB-lite"/>
    </source>
</evidence>
<proteinExistence type="predicted"/>
<evidence type="ECO:0000313" key="4">
    <source>
        <dbReference type="Proteomes" id="UP001372834"/>
    </source>
</evidence>
<reference evidence="3 4" key="1">
    <citation type="submission" date="2023-10" db="EMBL/GenBank/DDBJ databases">
        <title>Genomes of two closely related lineages of the louse Polyplax serrata with different host specificities.</title>
        <authorList>
            <person name="Martinu J."/>
            <person name="Tarabai H."/>
            <person name="Stefka J."/>
            <person name="Hypsa V."/>
        </authorList>
    </citation>
    <scope>NUCLEOTIDE SEQUENCE [LARGE SCALE GENOMIC DNA]</scope>
    <source>
        <strain evidence="3">HR10_N</strain>
    </source>
</reference>